<dbReference type="HOGENOM" id="CLU_1399875_0_0_11"/>
<proteinExistence type="predicted"/>
<name>I0H9C2_ACTM4</name>
<evidence type="ECO:0000256" key="1">
    <source>
        <dbReference type="SAM" id="Phobius"/>
    </source>
</evidence>
<dbReference type="KEGG" id="ams:AMIS_43890"/>
<feature type="transmembrane region" description="Helical" evidence="1">
    <location>
        <begin position="17"/>
        <end position="34"/>
    </location>
</feature>
<evidence type="ECO:0000313" key="3">
    <source>
        <dbReference type="Proteomes" id="UP000007882"/>
    </source>
</evidence>
<dbReference type="PATRIC" id="fig|512565.3.peg.4375"/>
<dbReference type="STRING" id="512565.AMIS_43890"/>
<gene>
    <name evidence="2" type="ordered locus">AMIS_43890</name>
</gene>
<keyword evidence="1" id="KW-0812">Transmembrane</keyword>
<protein>
    <submittedName>
        <fullName evidence="2">Uncharacterized protein</fullName>
    </submittedName>
</protein>
<organism evidence="2 3">
    <name type="scientific">Actinoplanes missouriensis (strain ATCC 14538 / DSM 43046 / CBS 188.64 / JCM 3121 / NBRC 102363 / NCIMB 12654 / NRRL B-3342 / UNCC 431)</name>
    <dbReference type="NCBI Taxonomy" id="512565"/>
    <lineage>
        <taxon>Bacteria</taxon>
        <taxon>Bacillati</taxon>
        <taxon>Actinomycetota</taxon>
        <taxon>Actinomycetes</taxon>
        <taxon>Micromonosporales</taxon>
        <taxon>Micromonosporaceae</taxon>
        <taxon>Actinoplanes</taxon>
    </lineage>
</organism>
<keyword evidence="3" id="KW-1185">Reference proteome</keyword>
<accession>I0H9C2</accession>
<sequence>MTVPAADPPHVSRRRQLIGSVITVLVLAGAGALVRTGIPHTAQPNGVYVCVTDDSQTEEEQATAVALCDREALDESSRKPLPSPAGTDQDAATRVWRALLDAICTPGGGDLICRAPRPATEADVDMVRRVLHDQGFPDAIVRLARPDDPAPAGAVMYAAALPGGACIATYAEMGEGPRRAEITGPLLDGGCLAP</sequence>
<dbReference type="EMBL" id="AP012319">
    <property type="protein sequence ID" value="BAL89609.1"/>
    <property type="molecule type" value="Genomic_DNA"/>
</dbReference>
<dbReference type="Proteomes" id="UP000007882">
    <property type="component" value="Chromosome"/>
</dbReference>
<evidence type="ECO:0000313" key="2">
    <source>
        <dbReference type="EMBL" id="BAL89609.1"/>
    </source>
</evidence>
<keyword evidence="1" id="KW-0472">Membrane</keyword>
<reference evidence="2 3" key="1">
    <citation type="submission" date="2012-02" db="EMBL/GenBank/DDBJ databases">
        <title>Complete genome sequence of Actinoplanes missouriensis 431 (= NBRC 102363).</title>
        <authorList>
            <person name="Ohnishi Y."/>
            <person name="Ishikawa J."/>
            <person name="Sekine M."/>
            <person name="Hosoyama A."/>
            <person name="Harada T."/>
            <person name="Narita H."/>
            <person name="Hata T."/>
            <person name="Konno Y."/>
            <person name="Tutikane K."/>
            <person name="Fujita N."/>
            <person name="Horinouchi S."/>
            <person name="Hayakawa M."/>
        </authorList>
    </citation>
    <scope>NUCLEOTIDE SEQUENCE [LARGE SCALE GENOMIC DNA]</scope>
    <source>
        <strain evidence="3">ATCC 14538 / DSM 43046 / CBS 188.64 / JCM 3121 / NBRC 102363 / NCIMB 12654 / NRRL B-3342 / UNCC 431</strain>
    </source>
</reference>
<keyword evidence="1" id="KW-1133">Transmembrane helix</keyword>
<dbReference type="AlphaFoldDB" id="I0H9C2"/>